<dbReference type="GO" id="GO:0005634">
    <property type="term" value="C:nucleus"/>
    <property type="evidence" value="ECO:0007669"/>
    <property type="project" value="UniProtKB-SubCell"/>
</dbReference>
<evidence type="ECO:0000256" key="11">
    <source>
        <dbReference type="SAM" id="MobiDB-lite"/>
    </source>
</evidence>
<keyword evidence="8 10" id="KW-0927">Auxin signaling pathway</keyword>
<keyword evidence="7 10" id="KW-0539">Nucleus</keyword>
<dbReference type="EMBL" id="JAAARO010000009">
    <property type="protein sequence ID" value="KAF5742001.1"/>
    <property type="molecule type" value="Genomic_DNA"/>
</dbReference>
<comment type="caution">
    <text evidence="13">The sequence shown here is derived from an EMBL/GenBank/DDBJ whole genome shotgun (WGS) entry which is preliminary data.</text>
</comment>
<evidence type="ECO:0000256" key="6">
    <source>
        <dbReference type="ARBA" id="ARBA00023163"/>
    </source>
</evidence>
<dbReference type="InParanoid" id="A0A7J7D6R2"/>
<feature type="region of interest" description="Disordered" evidence="11">
    <location>
        <begin position="54"/>
        <end position="86"/>
    </location>
</feature>
<evidence type="ECO:0000313" key="13">
    <source>
        <dbReference type="EMBL" id="KAF5742001.1"/>
    </source>
</evidence>
<dbReference type="Gene3D" id="3.10.20.90">
    <property type="entry name" value="Phosphatidylinositol 3-kinase Catalytic Subunit, Chain A, domain 1"/>
    <property type="match status" value="1"/>
</dbReference>
<sequence length="224" mass="25451">MELQLGLALPGNPTNMLELDPSFSSNRIVSDSNYRKRTFDGAFHKEMPRTLQLLDWNDSSNKDDDDDAPKDTEETSCVTNNNDDGDGGSLVGWPPIKCWKKKKLTRNNHGIEVEEINPITQETNGSDSFNGRLHSNSMYVKVKLEGVGIARKIDLSLHRSYQTLTDALLSMFDILFGIAGDENSRNYMLAYQDKEGDWLLVDDEHVPWRTFVGSVQRLKLVRRE</sequence>
<keyword evidence="14" id="KW-1185">Reference proteome</keyword>
<protein>
    <recommendedName>
        <fullName evidence="10">Auxin-responsive protein</fullName>
    </recommendedName>
</protein>
<keyword evidence="5 10" id="KW-0805">Transcription regulation</keyword>
<evidence type="ECO:0000313" key="14">
    <source>
        <dbReference type="Proteomes" id="UP000593562"/>
    </source>
</evidence>
<dbReference type="GO" id="GO:0006355">
    <property type="term" value="P:regulation of DNA-templated transcription"/>
    <property type="evidence" value="ECO:0007669"/>
    <property type="project" value="InterPro"/>
</dbReference>
<dbReference type="PANTHER" id="PTHR31734:SF38">
    <property type="entry name" value="AUXIN-RESPONSIVE PROTEIN IAA29"/>
    <property type="match status" value="1"/>
</dbReference>
<evidence type="ECO:0000256" key="8">
    <source>
        <dbReference type="ARBA" id="ARBA00023294"/>
    </source>
</evidence>
<keyword evidence="6 10" id="KW-0804">Transcription</keyword>
<evidence type="ECO:0000256" key="3">
    <source>
        <dbReference type="ARBA" id="ARBA00011726"/>
    </source>
</evidence>
<comment type="similarity">
    <text evidence="2 10">Belongs to the Aux/IAA family.</text>
</comment>
<organism evidence="13 14">
    <name type="scientific">Tripterygium wilfordii</name>
    <name type="common">Thunder God vine</name>
    <dbReference type="NCBI Taxonomy" id="458696"/>
    <lineage>
        <taxon>Eukaryota</taxon>
        <taxon>Viridiplantae</taxon>
        <taxon>Streptophyta</taxon>
        <taxon>Embryophyta</taxon>
        <taxon>Tracheophyta</taxon>
        <taxon>Spermatophyta</taxon>
        <taxon>Magnoliopsida</taxon>
        <taxon>eudicotyledons</taxon>
        <taxon>Gunneridae</taxon>
        <taxon>Pentapetalae</taxon>
        <taxon>rosids</taxon>
        <taxon>fabids</taxon>
        <taxon>Celastrales</taxon>
        <taxon>Celastraceae</taxon>
        <taxon>Tripterygium</taxon>
    </lineage>
</organism>
<accession>A0A7J7D6R2</accession>
<dbReference type="SUPFAM" id="SSF54277">
    <property type="entry name" value="CAD &amp; PB1 domains"/>
    <property type="match status" value="1"/>
</dbReference>
<keyword evidence="4 10" id="KW-0678">Repressor</keyword>
<evidence type="ECO:0000256" key="4">
    <source>
        <dbReference type="ARBA" id="ARBA00022491"/>
    </source>
</evidence>
<dbReference type="GO" id="GO:0009734">
    <property type="term" value="P:auxin-activated signaling pathway"/>
    <property type="evidence" value="ECO:0007669"/>
    <property type="project" value="UniProtKB-UniRule"/>
</dbReference>
<evidence type="ECO:0000256" key="2">
    <source>
        <dbReference type="ARBA" id="ARBA00006728"/>
    </source>
</evidence>
<evidence type="ECO:0000256" key="10">
    <source>
        <dbReference type="RuleBase" id="RU004549"/>
    </source>
</evidence>
<dbReference type="InterPro" id="IPR003311">
    <property type="entry name" value="AUX_IAA"/>
</dbReference>
<dbReference type="Proteomes" id="UP000593562">
    <property type="component" value="Unassembled WGS sequence"/>
</dbReference>
<dbReference type="AlphaFoldDB" id="A0A7J7D6R2"/>
<comment type="function">
    <text evidence="9">Aux/IAA proteins are short-lived transcriptional factors that function as repressors of early auxin response genes at low auxin concentrations. Repression is thought to result from the interaction with auxin response factors (ARFs), proteins that bind to the auxin-responsive promoter element (AuxRE). Formation of heterodimers with ARF proteins may alter their ability to modulate early auxin response genes expression.</text>
</comment>
<evidence type="ECO:0000256" key="7">
    <source>
        <dbReference type="ARBA" id="ARBA00023242"/>
    </source>
</evidence>
<evidence type="ECO:0000259" key="12">
    <source>
        <dbReference type="PROSITE" id="PS51745"/>
    </source>
</evidence>
<feature type="domain" description="PB1" evidence="12">
    <location>
        <begin position="137"/>
        <end position="224"/>
    </location>
</feature>
<gene>
    <name evidence="13" type="ORF">HS088_TW09G00040</name>
</gene>
<evidence type="ECO:0000256" key="1">
    <source>
        <dbReference type="ARBA" id="ARBA00004123"/>
    </source>
</evidence>
<proteinExistence type="inferred from homology"/>
<dbReference type="PANTHER" id="PTHR31734">
    <property type="entry name" value="AUXIN-RESPONSIVE PROTEIN IAA17"/>
    <property type="match status" value="1"/>
</dbReference>
<dbReference type="Pfam" id="PF02309">
    <property type="entry name" value="AUX_IAA"/>
    <property type="match status" value="1"/>
</dbReference>
<reference evidence="13 14" key="1">
    <citation type="journal article" date="2020" name="Nat. Commun.">
        <title>Genome of Tripterygium wilfordii and identification of cytochrome P450 involved in triptolide biosynthesis.</title>
        <authorList>
            <person name="Tu L."/>
            <person name="Su P."/>
            <person name="Zhang Z."/>
            <person name="Gao L."/>
            <person name="Wang J."/>
            <person name="Hu T."/>
            <person name="Zhou J."/>
            <person name="Zhang Y."/>
            <person name="Zhao Y."/>
            <person name="Liu Y."/>
            <person name="Song Y."/>
            <person name="Tong Y."/>
            <person name="Lu Y."/>
            <person name="Yang J."/>
            <person name="Xu C."/>
            <person name="Jia M."/>
            <person name="Peters R.J."/>
            <person name="Huang L."/>
            <person name="Gao W."/>
        </authorList>
    </citation>
    <scope>NUCLEOTIDE SEQUENCE [LARGE SCALE GENOMIC DNA]</scope>
    <source>
        <strain evidence="14">cv. XIE 37</strain>
        <tissue evidence="13">Leaf</tissue>
    </source>
</reference>
<dbReference type="PROSITE" id="PS51745">
    <property type="entry name" value="PB1"/>
    <property type="match status" value="1"/>
</dbReference>
<name>A0A7J7D6R2_TRIWF</name>
<dbReference type="InterPro" id="IPR053793">
    <property type="entry name" value="PB1-like"/>
</dbReference>
<dbReference type="InterPro" id="IPR033389">
    <property type="entry name" value="AUX/IAA_dom"/>
</dbReference>
<evidence type="ECO:0000256" key="9">
    <source>
        <dbReference type="ARBA" id="ARBA00025283"/>
    </source>
</evidence>
<comment type="subunit">
    <text evidence="3 10">Homodimers and heterodimers.</text>
</comment>
<comment type="subcellular location">
    <subcellularLocation>
        <location evidence="1 10">Nucleus</location>
    </subcellularLocation>
</comment>
<evidence type="ECO:0000256" key="5">
    <source>
        <dbReference type="ARBA" id="ARBA00023015"/>
    </source>
</evidence>
<dbReference type="OrthoDB" id="778717at2759"/>